<dbReference type="Proteomes" id="UP000663836">
    <property type="component" value="Unassembled WGS sequence"/>
</dbReference>
<proteinExistence type="predicted"/>
<feature type="non-terminal residue" evidence="1">
    <location>
        <position position="1"/>
    </location>
</feature>
<evidence type="ECO:0000313" key="2">
    <source>
        <dbReference type="Proteomes" id="UP000663836"/>
    </source>
</evidence>
<organism evidence="1 2">
    <name type="scientific">Rotaria sordida</name>
    <dbReference type="NCBI Taxonomy" id="392033"/>
    <lineage>
        <taxon>Eukaryota</taxon>
        <taxon>Metazoa</taxon>
        <taxon>Spiralia</taxon>
        <taxon>Gnathifera</taxon>
        <taxon>Rotifera</taxon>
        <taxon>Eurotatoria</taxon>
        <taxon>Bdelloidea</taxon>
        <taxon>Philodinida</taxon>
        <taxon>Philodinidae</taxon>
        <taxon>Rotaria</taxon>
    </lineage>
</organism>
<protein>
    <submittedName>
        <fullName evidence="1">Uncharacterized protein</fullName>
    </submittedName>
</protein>
<evidence type="ECO:0000313" key="1">
    <source>
        <dbReference type="EMBL" id="CAF4095390.1"/>
    </source>
</evidence>
<dbReference type="Gene3D" id="3.40.50.300">
    <property type="entry name" value="P-loop containing nucleotide triphosphate hydrolases"/>
    <property type="match status" value="1"/>
</dbReference>
<gene>
    <name evidence="1" type="ORF">JBS370_LOCUS31470</name>
</gene>
<reference evidence="1" key="1">
    <citation type="submission" date="2021-02" db="EMBL/GenBank/DDBJ databases">
        <authorList>
            <person name="Nowell W R."/>
        </authorList>
    </citation>
    <scope>NUCLEOTIDE SEQUENCE</scope>
</reference>
<dbReference type="AlphaFoldDB" id="A0A819UHD6"/>
<dbReference type="EMBL" id="CAJOBD010007775">
    <property type="protein sequence ID" value="CAF4095390.1"/>
    <property type="molecule type" value="Genomic_DNA"/>
</dbReference>
<comment type="caution">
    <text evidence="1">The sequence shown here is derived from an EMBL/GenBank/DDBJ whole genome shotgun (WGS) entry which is preliminary data.</text>
</comment>
<dbReference type="InterPro" id="IPR027417">
    <property type="entry name" value="P-loop_NTPase"/>
</dbReference>
<accession>A0A819UHD6</accession>
<sequence length="135" mass="15147">MRQKLDKATLIALLPPPFNRQVICTQPRRLAARLLASRVAEEFGCQLARHVTMIQASPGGNAASATYFTCDDARQTVIRLSHEIWDGQEINVSPSYARTSVYATTQNCKLKAQWFMTESEGRGHVHFNQEQAAQK</sequence>
<name>A0A819UHD6_9BILA</name>